<dbReference type="InterPro" id="IPR050832">
    <property type="entry name" value="Bact_Acetyltransf"/>
</dbReference>
<keyword evidence="1" id="KW-0808">Transferase</keyword>
<reference evidence="4 5" key="1">
    <citation type="submission" date="2021-06" db="EMBL/GenBank/DDBJ databases">
        <title>Actinoplanes lichenicola sp. nov., and Actinoplanes ovalisporus sp. nov., isolated from lichen in Thailand.</title>
        <authorList>
            <person name="Saeng-In P."/>
            <person name="Kanchanasin P."/>
            <person name="Yuki M."/>
            <person name="Kudo T."/>
            <person name="Ohkuma M."/>
            <person name="Phongsopitanun W."/>
            <person name="Tanasupawat S."/>
        </authorList>
    </citation>
    <scope>NUCLEOTIDE SEQUENCE [LARGE SCALE GENOMIC DNA]</scope>
    <source>
        <strain evidence="4 5">NBRC 110975</strain>
    </source>
</reference>
<evidence type="ECO:0000313" key="5">
    <source>
        <dbReference type="Proteomes" id="UP001519654"/>
    </source>
</evidence>
<dbReference type="PANTHER" id="PTHR43877:SF2">
    <property type="entry name" value="AMINOALKYLPHOSPHONATE N-ACETYLTRANSFERASE-RELATED"/>
    <property type="match status" value="1"/>
</dbReference>
<name>A0ABS5YL67_9ACTN</name>
<dbReference type="Proteomes" id="UP001519654">
    <property type="component" value="Unassembled WGS sequence"/>
</dbReference>
<comment type="caution">
    <text evidence="4">The sequence shown here is derived from an EMBL/GenBank/DDBJ whole genome shotgun (WGS) entry which is preliminary data.</text>
</comment>
<gene>
    <name evidence="4" type="ORF">KOI35_11995</name>
</gene>
<proteinExistence type="predicted"/>
<feature type="domain" description="N-acetyltransferase" evidence="3">
    <location>
        <begin position="15"/>
        <end position="159"/>
    </location>
</feature>
<evidence type="ECO:0000256" key="2">
    <source>
        <dbReference type="ARBA" id="ARBA00023315"/>
    </source>
</evidence>
<dbReference type="EMBL" id="JAHKKG010000004">
    <property type="protein sequence ID" value="MBU2664214.1"/>
    <property type="molecule type" value="Genomic_DNA"/>
</dbReference>
<dbReference type="Gene3D" id="3.40.630.30">
    <property type="match status" value="1"/>
</dbReference>
<evidence type="ECO:0000313" key="4">
    <source>
        <dbReference type="EMBL" id="MBU2664214.1"/>
    </source>
</evidence>
<dbReference type="PROSITE" id="PS51186">
    <property type="entry name" value="GNAT"/>
    <property type="match status" value="1"/>
</dbReference>
<keyword evidence="2" id="KW-0012">Acyltransferase</keyword>
<sequence length="159" mass="17932">MVHDVRVSDLSVRPLTIRTRREEDLDLCVELLREVRLANGYPMKWPSDPRAWLEPPQLDQAWVAQSSPGVIDGHVAVQNGREITRLFVSPAARRSRVASALIDHVSVRAGGRLILTVVDKADSAAVVFYEATGWRYTHTTTADWTGPRGEPVRLRHYVR</sequence>
<protein>
    <submittedName>
        <fullName evidence="4">GNAT family N-acetyltransferase</fullName>
    </submittedName>
</protein>
<dbReference type="InterPro" id="IPR016181">
    <property type="entry name" value="Acyl_CoA_acyltransferase"/>
</dbReference>
<dbReference type="PANTHER" id="PTHR43877">
    <property type="entry name" value="AMINOALKYLPHOSPHONATE N-ACETYLTRANSFERASE-RELATED-RELATED"/>
    <property type="match status" value="1"/>
</dbReference>
<accession>A0ABS5YL67</accession>
<evidence type="ECO:0000256" key="1">
    <source>
        <dbReference type="ARBA" id="ARBA00022679"/>
    </source>
</evidence>
<keyword evidence="5" id="KW-1185">Reference proteome</keyword>
<dbReference type="Pfam" id="PF13673">
    <property type="entry name" value="Acetyltransf_10"/>
    <property type="match status" value="1"/>
</dbReference>
<dbReference type="SUPFAM" id="SSF55729">
    <property type="entry name" value="Acyl-CoA N-acyltransferases (Nat)"/>
    <property type="match status" value="1"/>
</dbReference>
<dbReference type="InterPro" id="IPR000182">
    <property type="entry name" value="GNAT_dom"/>
</dbReference>
<organism evidence="4 5">
    <name type="scientific">Paractinoplanes bogorensis</name>
    <dbReference type="NCBI Taxonomy" id="1610840"/>
    <lineage>
        <taxon>Bacteria</taxon>
        <taxon>Bacillati</taxon>
        <taxon>Actinomycetota</taxon>
        <taxon>Actinomycetes</taxon>
        <taxon>Micromonosporales</taxon>
        <taxon>Micromonosporaceae</taxon>
        <taxon>Paractinoplanes</taxon>
    </lineage>
</organism>
<evidence type="ECO:0000259" key="3">
    <source>
        <dbReference type="PROSITE" id="PS51186"/>
    </source>
</evidence>